<evidence type="ECO:0000313" key="3">
    <source>
        <dbReference type="EMBL" id="PCG70925.1"/>
    </source>
</evidence>
<feature type="compositionally biased region" description="Low complexity" evidence="2">
    <location>
        <begin position="730"/>
        <end position="746"/>
    </location>
</feature>
<feature type="compositionally biased region" description="Basic and acidic residues" evidence="2">
    <location>
        <begin position="96"/>
        <end position="112"/>
    </location>
</feature>
<sequence>MYMRRCVPDPPAPPPPPPTPCELQRLAQLKAKKSKLKKCLPLCKLPEPPPKPCRETVCLCIERVKHPYYVSPCELAQPKVCVVERVLPGRPRCVNFKDREDNTPSLPCRREPPPQSAPPRPLTTCEHQQKMREAYEARQIMFMKKCSDVQVETESAAPEQTKIPEPSANLDSPKKKCKPKKSAPELPFCDEASGTPPPPPPIVEVETPPPKKKRSCNLSCLCLEKVKNPPLSSNKQERRAAEDPRINCAVKRQLPEKLRLEIAKDSDDDFINTRKLTIQSTLNPQDIANDAHDIDKEITELENLIKRLQAEIVEMTESASKPLQEYYPDELNEGNAYIITQGEENMSPIQKNEKNDPKSDFKIRKREPDVIFPVLLKDNSLLEEQKKVVAEKISNSVDSTNNADSNKDAIDDVRRNFSVLWDDAPNSNDATATIPKPTISESQPKPLIDQALEQSIPESDLKFVSNIPKPPDKTATIIARVELTDNVTKENDSTSLQGENAVQTIESNNDNTPKTVIGNISEIANERGTPDIPVKLNNESVIQSEAVKNSPGADNLTTDSKHRKPSRPASVESRKSIRKPTKKSSVVTSSSSNTNKSEKVISTILPNETSNTNQPVSKSESSDSGVVKTVNKKLSKIVGKVSSKISINNDKNESRNASSSTSDRDMSNKIRRSVSRIKSKDSLAQDDKGTNKNVNVTNSTTSTSKGIATNESQNTINKGNRKPVRRTKSRSSLSQSSLNKANSKNSSAERIKPVRSKSVTIKPLDSTQDANITKTVSNIIQNKHPTKDDVTNTVNTKTINTTDGPQVVETENIFTKSEIQSTQLPVAVAQDTSSPSVISKAYTDLDRSDEDSKTDTQNELTELEAAKEVNTVIVTEDFGTEVVEDELEGEEDLTDEGDLGNDNDNEPVPDDEDEEMMDCADEEDNTYDVD</sequence>
<dbReference type="EMBL" id="NWSH01001536">
    <property type="protein sequence ID" value="PCG70925.1"/>
    <property type="molecule type" value="Genomic_DNA"/>
</dbReference>
<protein>
    <submittedName>
        <fullName evidence="3">Uncharacterized protein</fullName>
    </submittedName>
</protein>
<feature type="compositionally biased region" description="Polar residues" evidence="2">
    <location>
        <begin position="604"/>
        <end position="624"/>
    </location>
</feature>
<feature type="region of interest" description="Disordered" evidence="2">
    <location>
        <begin position="153"/>
        <end position="211"/>
    </location>
</feature>
<evidence type="ECO:0000256" key="2">
    <source>
        <dbReference type="SAM" id="MobiDB-lite"/>
    </source>
</evidence>
<keyword evidence="1" id="KW-0175">Coiled coil</keyword>
<accession>A0A2A4JFR6</accession>
<feature type="compositionally biased region" description="Acidic residues" evidence="2">
    <location>
        <begin position="878"/>
        <end position="930"/>
    </location>
</feature>
<feature type="compositionally biased region" description="Low complexity" evidence="2">
    <location>
        <begin position="691"/>
        <end position="706"/>
    </location>
</feature>
<feature type="coiled-coil region" evidence="1">
    <location>
        <begin position="291"/>
        <end position="318"/>
    </location>
</feature>
<feature type="compositionally biased region" description="Low complexity" evidence="2">
    <location>
        <begin position="583"/>
        <end position="595"/>
    </location>
</feature>
<feature type="region of interest" description="Disordered" evidence="2">
    <location>
        <begin position="877"/>
        <end position="930"/>
    </location>
</feature>
<proteinExistence type="predicted"/>
<organism evidence="3">
    <name type="scientific">Heliothis virescens</name>
    <name type="common">Tobacco budworm moth</name>
    <dbReference type="NCBI Taxonomy" id="7102"/>
    <lineage>
        <taxon>Eukaryota</taxon>
        <taxon>Metazoa</taxon>
        <taxon>Ecdysozoa</taxon>
        <taxon>Arthropoda</taxon>
        <taxon>Hexapoda</taxon>
        <taxon>Insecta</taxon>
        <taxon>Pterygota</taxon>
        <taxon>Neoptera</taxon>
        <taxon>Endopterygota</taxon>
        <taxon>Lepidoptera</taxon>
        <taxon>Glossata</taxon>
        <taxon>Ditrysia</taxon>
        <taxon>Noctuoidea</taxon>
        <taxon>Noctuidae</taxon>
        <taxon>Heliothinae</taxon>
        <taxon>Heliothis</taxon>
    </lineage>
</organism>
<comment type="caution">
    <text evidence="3">The sequence shown here is derived from an EMBL/GenBank/DDBJ whole genome shotgun (WGS) entry which is preliminary data.</text>
</comment>
<name>A0A2A4JFR6_HELVI</name>
<dbReference type="AlphaFoldDB" id="A0A2A4JFR6"/>
<feature type="compositionally biased region" description="Basic residues" evidence="2">
    <location>
        <begin position="719"/>
        <end position="729"/>
    </location>
</feature>
<feature type="region of interest" description="Disordered" evidence="2">
    <location>
        <begin position="647"/>
        <end position="758"/>
    </location>
</feature>
<gene>
    <name evidence="3" type="ORF">B5V51_2426</name>
</gene>
<feature type="compositionally biased region" description="Polar residues" evidence="2">
    <location>
        <begin position="707"/>
        <end position="718"/>
    </location>
</feature>
<reference evidence="3" key="1">
    <citation type="submission" date="2017-09" db="EMBL/GenBank/DDBJ databases">
        <title>Contemporary evolution of a Lepidopteran species, Heliothis virescens, in response to modern agricultural practices.</title>
        <authorList>
            <person name="Fritz M.L."/>
            <person name="Deyonke A.M."/>
            <person name="Papanicolaou A."/>
            <person name="Micinski S."/>
            <person name="Westbrook J."/>
            <person name="Gould F."/>
        </authorList>
    </citation>
    <scope>NUCLEOTIDE SEQUENCE [LARGE SCALE GENOMIC DNA]</scope>
    <source>
        <strain evidence="3">HvINT-</strain>
        <tissue evidence="3">Whole body</tissue>
    </source>
</reference>
<evidence type="ECO:0000256" key="1">
    <source>
        <dbReference type="SAM" id="Coils"/>
    </source>
</evidence>
<feature type="compositionally biased region" description="Basic and acidic residues" evidence="2">
    <location>
        <begin position="678"/>
        <end position="690"/>
    </location>
</feature>
<feature type="region of interest" description="Disordered" evidence="2">
    <location>
        <begin position="96"/>
        <end position="126"/>
    </location>
</feature>
<feature type="region of interest" description="Disordered" evidence="2">
    <location>
        <begin position="544"/>
        <end position="628"/>
    </location>
</feature>